<dbReference type="SUPFAM" id="SSF52172">
    <property type="entry name" value="CheY-like"/>
    <property type="match status" value="1"/>
</dbReference>
<dbReference type="InterPro" id="IPR011006">
    <property type="entry name" value="CheY-like_superfamily"/>
</dbReference>
<accession>A0A084ADH6</accession>
<reference evidence="12 13" key="1">
    <citation type="submission" date="2014-06" db="EMBL/GenBank/DDBJ databases">
        <title>Draft genome sequence of the putrescine producing strain Lactococcus lactis subsp cremoris GE214.</title>
        <authorList>
            <person name="Ladero V."/>
            <person name="Linares D.M."/>
            <person name="del Rio B."/>
            <person name="Mayo B."/>
            <person name="Martin M.C."/>
            <person name="Fernandez M."/>
            <person name="Alvarez M.A."/>
        </authorList>
    </citation>
    <scope>NUCLEOTIDE SEQUENCE [LARGE SCALE GENOMIC DNA]</scope>
    <source>
        <strain evidence="12 13">GE214</strain>
    </source>
</reference>
<dbReference type="Pfam" id="PF00072">
    <property type="entry name" value="Response_reg"/>
    <property type="match status" value="1"/>
</dbReference>
<evidence type="ECO:0000256" key="3">
    <source>
        <dbReference type="ARBA" id="ARBA00023015"/>
    </source>
</evidence>
<keyword evidence="4 9" id="KW-0238">DNA-binding</keyword>
<dbReference type="SMART" id="SM00448">
    <property type="entry name" value="REC"/>
    <property type="match status" value="1"/>
</dbReference>
<evidence type="ECO:0000313" key="13">
    <source>
        <dbReference type="Proteomes" id="UP000028401"/>
    </source>
</evidence>
<dbReference type="GO" id="GO:0006355">
    <property type="term" value="P:regulation of DNA-templated transcription"/>
    <property type="evidence" value="ECO:0007669"/>
    <property type="project" value="InterPro"/>
</dbReference>
<feature type="domain" description="OmpR/PhoB-type" evidence="11">
    <location>
        <begin position="139"/>
        <end position="233"/>
    </location>
</feature>
<dbReference type="CDD" id="cd17574">
    <property type="entry name" value="REC_OmpR"/>
    <property type="match status" value="1"/>
</dbReference>
<evidence type="ECO:0000256" key="6">
    <source>
        <dbReference type="ARBA" id="ARBA00055621"/>
    </source>
</evidence>
<evidence type="ECO:0000256" key="7">
    <source>
        <dbReference type="ARBA" id="ARBA00071115"/>
    </source>
</evidence>
<dbReference type="GO" id="GO:0005829">
    <property type="term" value="C:cytosol"/>
    <property type="evidence" value="ECO:0007669"/>
    <property type="project" value="TreeGrafter"/>
</dbReference>
<feature type="domain" description="Response regulatory" evidence="10">
    <location>
        <begin position="3"/>
        <end position="117"/>
    </location>
</feature>
<comment type="caution">
    <text evidence="12">The sequence shown here is derived from an EMBL/GenBank/DDBJ whole genome shotgun (WGS) entry which is preliminary data.</text>
</comment>
<dbReference type="PROSITE" id="PS50110">
    <property type="entry name" value="RESPONSE_REGULATORY"/>
    <property type="match status" value="1"/>
</dbReference>
<evidence type="ECO:0000259" key="11">
    <source>
        <dbReference type="PROSITE" id="PS51755"/>
    </source>
</evidence>
<proteinExistence type="predicted"/>
<dbReference type="GO" id="GO:0000156">
    <property type="term" value="F:phosphorelay response regulator activity"/>
    <property type="evidence" value="ECO:0007669"/>
    <property type="project" value="TreeGrafter"/>
</dbReference>
<dbReference type="Gene3D" id="3.40.50.2300">
    <property type="match status" value="1"/>
</dbReference>
<dbReference type="SMART" id="SM00862">
    <property type="entry name" value="Trans_reg_C"/>
    <property type="match status" value="1"/>
</dbReference>
<evidence type="ECO:0000256" key="5">
    <source>
        <dbReference type="ARBA" id="ARBA00023163"/>
    </source>
</evidence>
<evidence type="ECO:0000256" key="2">
    <source>
        <dbReference type="ARBA" id="ARBA00023012"/>
    </source>
</evidence>
<dbReference type="InterPro" id="IPR001867">
    <property type="entry name" value="OmpR/PhoB-type_DNA-bd"/>
</dbReference>
<evidence type="ECO:0000256" key="4">
    <source>
        <dbReference type="ARBA" id="ARBA00023125"/>
    </source>
</evidence>
<dbReference type="EMBL" id="AZSI01000009">
    <property type="protein sequence ID" value="KEY63355.1"/>
    <property type="molecule type" value="Genomic_DNA"/>
</dbReference>
<dbReference type="Pfam" id="PF00486">
    <property type="entry name" value="Trans_reg_C"/>
    <property type="match status" value="1"/>
</dbReference>
<feature type="DNA-binding region" description="OmpR/PhoB-type" evidence="9">
    <location>
        <begin position="139"/>
        <end position="233"/>
    </location>
</feature>
<dbReference type="Proteomes" id="UP000028401">
    <property type="component" value="Unassembled WGS sequence"/>
</dbReference>
<comment type="function">
    <text evidence="6">Member of the two-component regulatory system DltS/DltR. Regulates the expression of the dlt operon.</text>
</comment>
<dbReference type="PANTHER" id="PTHR48111:SF1">
    <property type="entry name" value="TWO-COMPONENT RESPONSE REGULATOR ORR33"/>
    <property type="match status" value="1"/>
</dbReference>
<evidence type="ECO:0000256" key="1">
    <source>
        <dbReference type="ARBA" id="ARBA00022553"/>
    </source>
</evidence>
<sequence>MKKILIADDDRAILTLLSYNFRQNDYEVTIVSDGKKAYDKARKNPFDLLLLDLMMPEFSGIEVTKKLRKEGNFTPILILTARDDDEMKLTGLSAGSDEFLDKTTPMKEIIVRAEGLIRRNQMYNQTASDSVSESLDESPATLVTDRLVIDFTKKEVTFDAKVLDLTKREFEILELLAKRQGEIISREELLQHFWGISDTAETRTIDVLISKIRKKLNNHYIKTKRGFGYYFEENET</sequence>
<dbReference type="GO" id="GO:0000976">
    <property type="term" value="F:transcription cis-regulatory region binding"/>
    <property type="evidence" value="ECO:0007669"/>
    <property type="project" value="TreeGrafter"/>
</dbReference>
<evidence type="ECO:0000313" key="12">
    <source>
        <dbReference type="EMBL" id="KEY63355.1"/>
    </source>
</evidence>
<evidence type="ECO:0000256" key="9">
    <source>
        <dbReference type="PROSITE-ProRule" id="PRU01091"/>
    </source>
</evidence>
<name>A0A084ADH6_LACLC</name>
<keyword evidence="2" id="KW-0902">Two-component regulatory system</keyword>
<keyword evidence="3" id="KW-0805">Transcription regulation</keyword>
<dbReference type="InterPro" id="IPR039420">
    <property type="entry name" value="WalR-like"/>
</dbReference>
<keyword evidence="5" id="KW-0804">Transcription</keyword>
<dbReference type="PANTHER" id="PTHR48111">
    <property type="entry name" value="REGULATOR OF RPOS"/>
    <property type="match status" value="1"/>
</dbReference>
<protein>
    <recommendedName>
        <fullName evidence="7">Transcriptional regulatory protein DltR</fullName>
    </recommendedName>
</protein>
<dbReference type="InterPro" id="IPR001789">
    <property type="entry name" value="Sig_transdc_resp-reg_receiver"/>
</dbReference>
<dbReference type="PATRIC" id="fig|1415168.3.peg.516"/>
<gene>
    <name evidence="12" type="ORF">U725_00487</name>
</gene>
<keyword evidence="1 8" id="KW-0597">Phosphoprotein</keyword>
<dbReference type="AlphaFoldDB" id="A0A084ADH6"/>
<dbReference type="InterPro" id="IPR036388">
    <property type="entry name" value="WH-like_DNA-bd_sf"/>
</dbReference>
<evidence type="ECO:0000259" key="10">
    <source>
        <dbReference type="PROSITE" id="PS50110"/>
    </source>
</evidence>
<evidence type="ECO:0000256" key="8">
    <source>
        <dbReference type="PROSITE-ProRule" id="PRU00169"/>
    </source>
</evidence>
<feature type="modified residue" description="4-aspartylphosphate" evidence="8">
    <location>
        <position position="52"/>
    </location>
</feature>
<dbReference type="GO" id="GO:0032993">
    <property type="term" value="C:protein-DNA complex"/>
    <property type="evidence" value="ECO:0007669"/>
    <property type="project" value="TreeGrafter"/>
</dbReference>
<dbReference type="FunFam" id="3.40.50.2300:FF:000001">
    <property type="entry name" value="DNA-binding response regulator PhoB"/>
    <property type="match status" value="1"/>
</dbReference>
<dbReference type="CDD" id="cd00383">
    <property type="entry name" value="trans_reg_C"/>
    <property type="match status" value="1"/>
</dbReference>
<dbReference type="RefSeq" id="WP_042747776.1">
    <property type="nucleotide sequence ID" value="NZ_AZSI01000009.1"/>
</dbReference>
<organism evidence="12 13">
    <name type="scientific">Lactococcus cremoris subsp. cremoris GE214</name>
    <dbReference type="NCBI Taxonomy" id="1415168"/>
    <lineage>
        <taxon>Bacteria</taxon>
        <taxon>Bacillati</taxon>
        <taxon>Bacillota</taxon>
        <taxon>Bacilli</taxon>
        <taxon>Lactobacillales</taxon>
        <taxon>Streptococcaceae</taxon>
        <taxon>Lactococcus</taxon>
        <taxon>Lactococcus cremoris subsp. cremoris</taxon>
    </lineage>
</organism>
<dbReference type="Gene3D" id="1.10.10.10">
    <property type="entry name" value="Winged helix-like DNA-binding domain superfamily/Winged helix DNA-binding domain"/>
    <property type="match status" value="1"/>
</dbReference>
<dbReference type="PROSITE" id="PS51755">
    <property type="entry name" value="OMPR_PHOB"/>
    <property type="match status" value="1"/>
</dbReference>